<feature type="region of interest" description="Disordered" evidence="1">
    <location>
        <begin position="84"/>
        <end position="158"/>
    </location>
</feature>
<evidence type="ECO:0000313" key="3">
    <source>
        <dbReference type="Proteomes" id="UP001149165"/>
    </source>
</evidence>
<feature type="compositionally biased region" description="Polar residues" evidence="1">
    <location>
        <begin position="134"/>
        <end position="152"/>
    </location>
</feature>
<gene>
    <name evidence="2" type="ORF">N7456_011095</name>
</gene>
<feature type="region of interest" description="Disordered" evidence="1">
    <location>
        <begin position="260"/>
        <end position="301"/>
    </location>
</feature>
<feature type="compositionally biased region" description="Polar residues" evidence="1">
    <location>
        <begin position="287"/>
        <end position="301"/>
    </location>
</feature>
<evidence type="ECO:0000313" key="2">
    <source>
        <dbReference type="EMBL" id="KAJ5087479.1"/>
    </source>
</evidence>
<feature type="compositionally biased region" description="Polar residues" evidence="1">
    <location>
        <begin position="102"/>
        <end position="120"/>
    </location>
</feature>
<organism evidence="2 3">
    <name type="scientific">Penicillium angulare</name>
    <dbReference type="NCBI Taxonomy" id="116970"/>
    <lineage>
        <taxon>Eukaryota</taxon>
        <taxon>Fungi</taxon>
        <taxon>Dikarya</taxon>
        <taxon>Ascomycota</taxon>
        <taxon>Pezizomycotina</taxon>
        <taxon>Eurotiomycetes</taxon>
        <taxon>Eurotiomycetidae</taxon>
        <taxon>Eurotiales</taxon>
        <taxon>Aspergillaceae</taxon>
        <taxon>Penicillium</taxon>
    </lineage>
</organism>
<keyword evidence="3" id="KW-1185">Reference proteome</keyword>
<dbReference type="Proteomes" id="UP001149165">
    <property type="component" value="Unassembled WGS sequence"/>
</dbReference>
<comment type="caution">
    <text evidence="2">The sequence shown here is derived from an EMBL/GenBank/DDBJ whole genome shotgun (WGS) entry which is preliminary data.</text>
</comment>
<name>A0A9W9JZD4_9EURO</name>
<protein>
    <submittedName>
        <fullName evidence="2">Uncharacterized protein</fullName>
    </submittedName>
</protein>
<dbReference type="EMBL" id="JAPQKH010000007">
    <property type="protein sequence ID" value="KAJ5087479.1"/>
    <property type="molecule type" value="Genomic_DNA"/>
</dbReference>
<reference evidence="2" key="2">
    <citation type="journal article" date="2023" name="IMA Fungus">
        <title>Comparative genomic study of the Penicillium genus elucidates a diverse pangenome and 15 lateral gene transfer events.</title>
        <authorList>
            <person name="Petersen C."/>
            <person name="Sorensen T."/>
            <person name="Nielsen M.R."/>
            <person name="Sondergaard T.E."/>
            <person name="Sorensen J.L."/>
            <person name="Fitzpatrick D.A."/>
            <person name="Frisvad J.C."/>
            <person name="Nielsen K.L."/>
        </authorList>
    </citation>
    <scope>NUCLEOTIDE SEQUENCE</scope>
    <source>
        <strain evidence="2">IBT 30069</strain>
    </source>
</reference>
<feature type="compositionally biased region" description="Polar residues" evidence="1">
    <location>
        <begin position="84"/>
        <end position="95"/>
    </location>
</feature>
<evidence type="ECO:0000256" key="1">
    <source>
        <dbReference type="SAM" id="MobiDB-lite"/>
    </source>
</evidence>
<dbReference type="AlphaFoldDB" id="A0A9W9JZD4"/>
<reference evidence="2" key="1">
    <citation type="submission" date="2022-11" db="EMBL/GenBank/DDBJ databases">
        <authorList>
            <person name="Petersen C."/>
        </authorList>
    </citation>
    <scope>NUCLEOTIDE SEQUENCE</scope>
    <source>
        <strain evidence="2">IBT 30069</strain>
    </source>
</reference>
<accession>A0A9W9JZD4</accession>
<sequence>MRSRSVSPYEDLNTATMDEATAPFLDSTEPRTILSIENIDGIYSLDEYHTSSEEAKLPTVATSPPVVLPAPVSPAIQFPTTFERTTSTAGQMSPSPSEPVKPSQQTYSTSGTSVQLSPMDTSPPVAAPAPKRSVIQSTTASGPTNKHGTPLSSEPPFKRIRAGDYPISTQNQLRLEQDDTTRLLAQALPNFGRIVKAAEELTADLNRKLELEAILHSDEASLAKVQINVARRREKLNTLMRANTDPEIRHFADNLVGPILGHLTRPQDESTKTSSGVPGPRAEAMQRLNSNSDKGNSEQQK</sequence>
<proteinExistence type="predicted"/>